<name>A0AAD7SJ39_9TELE</name>
<dbReference type="AlphaFoldDB" id="A0AAD7SJ39"/>
<organism evidence="2 3">
    <name type="scientific">Aldrovandia affinis</name>
    <dbReference type="NCBI Taxonomy" id="143900"/>
    <lineage>
        <taxon>Eukaryota</taxon>
        <taxon>Metazoa</taxon>
        <taxon>Chordata</taxon>
        <taxon>Craniata</taxon>
        <taxon>Vertebrata</taxon>
        <taxon>Euteleostomi</taxon>
        <taxon>Actinopterygii</taxon>
        <taxon>Neopterygii</taxon>
        <taxon>Teleostei</taxon>
        <taxon>Notacanthiformes</taxon>
        <taxon>Halosauridae</taxon>
        <taxon>Aldrovandia</taxon>
    </lineage>
</organism>
<dbReference type="PANTHER" id="PTHR34833">
    <property type="entry name" value="GENE, 17359-RELATED"/>
    <property type="match status" value="1"/>
</dbReference>
<proteinExistence type="predicted"/>
<gene>
    <name evidence="2" type="ORF">AAFF_G00349020</name>
</gene>
<reference evidence="2" key="1">
    <citation type="journal article" date="2023" name="Science">
        <title>Genome structures resolve the early diversification of teleost fishes.</title>
        <authorList>
            <person name="Parey E."/>
            <person name="Louis A."/>
            <person name="Montfort J."/>
            <person name="Bouchez O."/>
            <person name="Roques C."/>
            <person name="Iampietro C."/>
            <person name="Lluch J."/>
            <person name="Castinel A."/>
            <person name="Donnadieu C."/>
            <person name="Desvignes T."/>
            <person name="Floi Bucao C."/>
            <person name="Jouanno E."/>
            <person name="Wen M."/>
            <person name="Mejri S."/>
            <person name="Dirks R."/>
            <person name="Jansen H."/>
            <person name="Henkel C."/>
            <person name="Chen W.J."/>
            <person name="Zahm M."/>
            <person name="Cabau C."/>
            <person name="Klopp C."/>
            <person name="Thompson A.W."/>
            <person name="Robinson-Rechavi M."/>
            <person name="Braasch I."/>
            <person name="Lecointre G."/>
            <person name="Bobe J."/>
            <person name="Postlethwait J.H."/>
            <person name="Berthelot C."/>
            <person name="Roest Crollius H."/>
            <person name="Guiguen Y."/>
        </authorList>
    </citation>
    <scope>NUCLEOTIDE SEQUENCE</scope>
    <source>
        <strain evidence="2">NC1722</strain>
    </source>
</reference>
<dbReference type="PANTHER" id="PTHR34833:SF1">
    <property type="entry name" value="GENE, 17359-RELATED"/>
    <property type="match status" value="1"/>
</dbReference>
<dbReference type="Pfam" id="PF15123">
    <property type="entry name" value="DUF4562"/>
    <property type="match status" value="1"/>
</dbReference>
<protein>
    <submittedName>
        <fullName evidence="2">Uncharacterized protein</fullName>
    </submittedName>
</protein>
<dbReference type="EMBL" id="JAINUG010000057">
    <property type="protein sequence ID" value="KAJ8403576.1"/>
    <property type="molecule type" value="Genomic_DNA"/>
</dbReference>
<evidence type="ECO:0000256" key="1">
    <source>
        <dbReference type="SAM" id="MobiDB-lite"/>
    </source>
</evidence>
<evidence type="ECO:0000313" key="2">
    <source>
        <dbReference type="EMBL" id="KAJ8403576.1"/>
    </source>
</evidence>
<dbReference type="Proteomes" id="UP001221898">
    <property type="component" value="Unassembled WGS sequence"/>
</dbReference>
<sequence>MKIMTGNVYSNKSSLGRRTDVQTFGQRILFTGPDGIGDYRTRGVDFPHYIGEVPMDPGKTGDLGYMCRSAPGAPAPKPKQCYVGAVGWGLQYSWALNRRTVQSNMQIKLGEFRTALEERMIYSHHNPWQPPPAIIDQLSAGARGRFAWNHDTDSEYFQEQYKQSLRNKNMPAQNSSEDVSQ</sequence>
<evidence type="ECO:0000313" key="3">
    <source>
        <dbReference type="Proteomes" id="UP001221898"/>
    </source>
</evidence>
<accession>A0AAD7SJ39</accession>
<feature type="region of interest" description="Disordered" evidence="1">
    <location>
        <begin position="160"/>
        <end position="181"/>
    </location>
</feature>
<keyword evidence="3" id="KW-1185">Reference proteome</keyword>
<dbReference type="InterPro" id="IPR027814">
    <property type="entry name" value="DUF4562"/>
</dbReference>
<comment type="caution">
    <text evidence="2">The sequence shown here is derived from an EMBL/GenBank/DDBJ whole genome shotgun (WGS) entry which is preliminary data.</text>
</comment>